<reference evidence="2 3" key="1">
    <citation type="journal article" date="2018" name="Nat. Biotechnol.">
        <title>A standardized bacterial taxonomy based on genome phylogeny substantially revises the tree of life.</title>
        <authorList>
            <person name="Parks D.H."/>
            <person name="Chuvochina M."/>
            <person name="Waite D.W."/>
            <person name="Rinke C."/>
            <person name="Skarshewski A."/>
            <person name="Chaumeil P.A."/>
            <person name="Hugenholtz P."/>
        </authorList>
    </citation>
    <scope>NUCLEOTIDE SEQUENCE [LARGE SCALE GENOMIC DNA]</scope>
    <source>
        <strain evidence="2">UBA11482</strain>
    </source>
</reference>
<evidence type="ECO:0000313" key="2">
    <source>
        <dbReference type="EMBL" id="HBJ10091.1"/>
    </source>
</evidence>
<organism evidence="2 3">
    <name type="scientific">Coprobacter fastidiosus</name>
    <dbReference type="NCBI Taxonomy" id="1099853"/>
    <lineage>
        <taxon>Bacteria</taxon>
        <taxon>Pseudomonadati</taxon>
        <taxon>Bacteroidota</taxon>
        <taxon>Bacteroidia</taxon>
        <taxon>Bacteroidales</taxon>
        <taxon>Barnesiellaceae</taxon>
        <taxon>Coprobacter</taxon>
    </lineage>
</organism>
<protein>
    <submittedName>
        <fullName evidence="2">DUF3164 domain-containing protein</fullName>
    </submittedName>
</protein>
<accession>A0A354M6F2</accession>
<gene>
    <name evidence="2" type="ORF">DDY73_13920</name>
</gene>
<keyword evidence="1" id="KW-0175">Coiled coil</keyword>
<dbReference type="RefSeq" id="WP_303008450.1">
    <property type="nucleotide sequence ID" value="NZ_CAUAJF010000028.1"/>
</dbReference>
<evidence type="ECO:0000313" key="3">
    <source>
        <dbReference type="Proteomes" id="UP000262954"/>
    </source>
</evidence>
<dbReference type="AlphaFoldDB" id="A0A354M6F2"/>
<proteinExistence type="predicted"/>
<comment type="caution">
    <text evidence="2">The sequence shown here is derived from an EMBL/GenBank/DDBJ whole genome shotgun (WGS) entry which is preliminary data.</text>
</comment>
<dbReference type="InterPro" id="IPR021505">
    <property type="entry name" value="Phage_B3_Orf6"/>
</dbReference>
<sequence length="216" mass="25644">MGNLDLTGLSQQEKAELLNRLQADLKREDNERREAFEQMRDDFLKRVKTRFMDYAAQGKDFKNWLRGESESYFDLLREYGKLRSEDQLSFTVTGEDFKFIVKGNKVKGFDDRADIAEKRLVEFLRNWVKSSDKGESDPMYKLAMTMIQRNGNGDLDYKSISALYSLEDSFNDPEYSEIMNLFKESNRVENTVINFYFEEKNKYNLWQKVEPSFNRI</sequence>
<feature type="coiled-coil region" evidence="1">
    <location>
        <begin position="11"/>
        <end position="38"/>
    </location>
</feature>
<dbReference type="Proteomes" id="UP000262954">
    <property type="component" value="Unassembled WGS sequence"/>
</dbReference>
<name>A0A354M6F2_9BACT</name>
<evidence type="ECO:0000256" key="1">
    <source>
        <dbReference type="SAM" id="Coils"/>
    </source>
</evidence>
<dbReference type="EMBL" id="DNWC01000171">
    <property type="protein sequence ID" value="HBJ10091.1"/>
    <property type="molecule type" value="Genomic_DNA"/>
</dbReference>
<dbReference type="Pfam" id="PF11363">
    <property type="entry name" value="DUF3164"/>
    <property type="match status" value="1"/>
</dbReference>